<name>A0A8H6YTG5_9AGAR</name>
<evidence type="ECO:0000313" key="2">
    <source>
        <dbReference type="Proteomes" id="UP000623467"/>
    </source>
</evidence>
<gene>
    <name evidence="1" type="ORF">MSAN_01061300</name>
</gene>
<sequence length="494" mass="55930">MTFTFTFSLPEPPIPPDHLVDLLNSNALPSSIESRHTISYIDELESQVSMLDKAMEPIQLRRAELMQTVKTYKSILSPIRCIPFEILGEIFSLVVRETFRKYARLPVTQHAPWLFTRVSRYWSAVALGTPALWSMIFVDEGYRGQLPLTELCLARSRNVPLNVKILYNRQHNAHVVEVLDVLLSLSDRWRTAELIVDSFSATTCKLLQRLTRINGLSSLKTLVIDLDTPDQDSACFWDDRSLRRAPFSFPWHQLTRVRTTTASNIQALSLLGKLPNIVECKIGFEKIKVLPAHSRVIHLPYLRTLVLQLEDHSGDGLVEYEKHTSLLDFLETPCLQSLTTHEIADEDDVTSLITRSDCAATLTSFRFHLSSIDQEKVLELVLETLPHLTLLRVEDFDGGLLPRTPMEVPAFVRVFVEDWVAGQAASPLRQSLHVRLVDGQLDDGKARLSSFADDSLFITVSSTPHWPSVIADGFHYVDDRISSRISSQSDDVEC</sequence>
<reference evidence="1" key="1">
    <citation type="submission" date="2020-05" db="EMBL/GenBank/DDBJ databases">
        <title>Mycena genomes resolve the evolution of fungal bioluminescence.</title>
        <authorList>
            <person name="Tsai I.J."/>
        </authorList>
    </citation>
    <scope>NUCLEOTIDE SEQUENCE</scope>
    <source>
        <strain evidence="1">160909Yilan</strain>
    </source>
</reference>
<keyword evidence="2" id="KW-1185">Reference proteome</keyword>
<comment type="caution">
    <text evidence="1">The sequence shown here is derived from an EMBL/GenBank/DDBJ whole genome shotgun (WGS) entry which is preliminary data.</text>
</comment>
<protein>
    <submittedName>
        <fullName evidence="1">F-box domain-containing protein</fullName>
    </submittedName>
</protein>
<dbReference type="OrthoDB" id="3221235at2759"/>
<proteinExistence type="predicted"/>
<accession>A0A8H6YTG5</accession>
<evidence type="ECO:0000313" key="1">
    <source>
        <dbReference type="EMBL" id="KAF7364026.1"/>
    </source>
</evidence>
<organism evidence="1 2">
    <name type="scientific">Mycena sanguinolenta</name>
    <dbReference type="NCBI Taxonomy" id="230812"/>
    <lineage>
        <taxon>Eukaryota</taxon>
        <taxon>Fungi</taxon>
        <taxon>Dikarya</taxon>
        <taxon>Basidiomycota</taxon>
        <taxon>Agaricomycotina</taxon>
        <taxon>Agaricomycetes</taxon>
        <taxon>Agaricomycetidae</taxon>
        <taxon>Agaricales</taxon>
        <taxon>Marasmiineae</taxon>
        <taxon>Mycenaceae</taxon>
        <taxon>Mycena</taxon>
    </lineage>
</organism>
<dbReference type="AlphaFoldDB" id="A0A8H6YTG5"/>
<dbReference type="EMBL" id="JACAZH010000007">
    <property type="protein sequence ID" value="KAF7364026.1"/>
    <property type="molecule type" value="Genomic_DNA"/>
</dbReference>
<dbReference type="Proteomes" id="UP000623467">
    <property type="component" value="Unassembled WGS sequence"/>
</dbReference>